<organism evidence="3">
    <name type="scientific">Boseongicola sp. SB0664_bin_43</name>
    <dbReference type="NCBI Taxonomy" id="2604844"/>
    <lineage>
        <taxon>Bacteria</taxon>
        <taxon>Pseudomonadati</taxon>
        <taxon>Pseudomonadota</taxon>
        <taxon>Alphaproteobacteria</taxon>
        <taxon>Rhodobacterales</taxon>
        <taxon>Paracoccaceae</taxon>
        <taxon>Boseongicola</taxon>
    </lineage>
</organism>
<feature type="domain" description="Integrase DNA-binding" evidence="2">
    <location>
        <begin position="49"/>
        <end position="127"/>
    </location>
</feature>
<dbReference type="Pfam" id="PF13356">
    <property type="entry name" value="Arm-DNA-bind_3"/>
    <property type="match status" value="1"/>
</dbReference>
<evidence type="ECO:0000256" key="1">
    <source>
        <dbReference type="SAM" id="MobiDB-lite"/>
    </source>
</evidence>
<dbReference type="InterPro" id="IPR025166">
    <property type="entry name" value="Integrase_DNA_bind_dom"/>
</dbReference>
<feature type="compositionally biased region" description="Basic and acidic residues" evidence="1">
    <location>
        <begin position="191"/>
        <end position="200"/>
    </location>
</feature>
<sequence length="237" mass="26039">MAIRRGRKCAPDSFHVLTTVLHVLASRDRLHPMENLNSAKRVARVKVTLTKRSVDALEPEDKSWIAWDDRLTGFGCRVQPSGTKSFIVNYRSGGGGRKAPNRRVVIGRYGRVGPDEARRRARDMLGQERGELSLGEASAQLGVDPSVVRRLIRAAVLPARQVCTGALWAIAAADLEAPQTSRPYGNRSRRRPDSPADRHRGAPSVRKPGNDGRQSAADTGDEMENRCKSMLNRGGVL</sequence>
<feature type="region of interest" description="Disordered" evidence="1">
    <location>
        <begin position="179"/>
        <end position="237"/>
    </location>
</feature>
<dbReference type="InterPro" id="IPR038488">
    <property type="entry name" value="Integrase_DNA-bd_sf"/>
</dbReference>
<dbReference type="AlphaFoldDB" id="A0A6B0XZR1"/>
<evidence type="ECO:0000259" key="2">
    <source>
        <dbReference type="Pfam" id="PF13356"/>
    </source>
</evidence>
<accession>A0A6B0XZR1</accession>
<dbReference type="Gene3D" id="3.30.160.390">
    <property type="entry name" value="Integrase, DNA-binding domain"/>
    <property type="match status" value="1"/>
</dbReference>
<dbReference type="EMBL" id="VXRY01000169">
    <property type="protein sequence ID" value="MXY33303.1"/>
    <property type="molecule type" value="Genomic_DNA"/>
</dbReference>
<name>A0A6B0XZR1_9RHOB</name>
<gene>
    <name evidence="3" type="ORF">F4Y60_04270</name>
</gene>
<proteinExistence type="predicted"/>
<reference evidence="3" key="1">
    <citation type="submission" date="2019-09" db="EMBL/GenBank/DDBJ databases">
        <title>Characterisation of the sponge microbiome using genome-centric metagenomics.</title>
        <authorList>
            <person name="Engelberts J.P."/>
            <person name="Robbins S.J."/>
            <person name="De Goeij J.M."/>
            <person name="Aranda M."/>
            <person name="Bell S.C."/>
            <person name="Webster N.S."/>
        </authorList>
    </citation>
    <scope>NUCLEOTIDE SEQUENCE</scope>
    <source>
        <strain evidence="3">SB0664_bin_43</strain>
    </source>
</reference>
<evidence type="ECO:0000313" key="3">
    <source>
        <dbReference type="EMBL" id="MXY33303.1"/>
    </source>
</evidence>
<comment type="caution">
    <text evidence="3">The sequence shown here is derived from an EMBL/GenBank/DDBJ whole genome shotgun (WGS) entry which is preliminary data.</text>
</comment>
<protein>
    <submittedName>
        <fullName evidence="3">DUF4102 domain-containing protein</fullName>
    </submittedName>
</protein>